<dbReference type="HOGENOM" id="CLU_2747174_0_0_1"/>
<dbReference type="AlphaFoldDB" id="A0A0C9UTJ0"/>
<gene>
    <name evidence="6" type="ORF">M422DRAFT_189456</name>
</gene>
<keyword evidence="7" id="KW-1185">Reference proteome</keyword>
<evidence type="ECO:0000256" key="3">
    <source>
        <dbReference type="ARBA" id="ARBA00022833"/>
    </source>
</evidence>
<dbReference type="Pfam" id="PF01753">
    <property type="entry name" value="zf-MYND"/>
    <property type="match status" value="1"/>
</dbReference>
<keyword evidence="1" id="KW-0479">Metal-binding</keyword>
<feature type="non-terminal residue" evidence="6">
    <location>
        <position position="1"/>
    </location>
</feature>
<dbReference type="PROSITE" id="PS50865">
    <property type="entry name" value="ZF_MYND_2"/>
    <property type="match status" value="1"/>
</dbReference>
<dbReference type="Gene3D" id="6.10.140.2220">
    <property type="match status" value="1"/>
</dbReference>
<dbReference type="Proteomes" id="UP000054279">
    <property type="component" value="Unassembled WGS sequence"/>
</dbReference>
<accession>A0A0C9UTJ0</accession>
<evidence type="ECO:0000259" key="5">
    <source>
        <dbReference type="PROSITE" id="PS50865"/>
    </source>
</evidence>
<sequence>FAPYVTRIALSPLFVVSYLESVGRDPTKHKCSVCRGRGKPKIMACNICKKARYCLQQCLKKDWNAHKPRWV</sequence>
<name>A0A0C9UTJ0_SPHS4</name>
<dbReference type="GO" id="GO:0008270">
    <property type="term" value="F:zinc ion binding"/>
    <property type="evidence" value="ECO:0007669"/>
    <property type="project" value="UniProtKB-KW"/>
</dbReference>
<dbReference type="EMBL" id="KN837301">
    <property type="protein sequence ID" value="KIJ28641.1"/>
    <property type="molecule type" value="Genomic_DNA"/>
</dbReference>
<evidence type="ECO:0000256" key="4">
    <source>
        <dbReference type="PROSITE-ProRule" id="PRU00134"/>
    </source>
</evidence>
<reference evidence="6 7" key="1">
    <citation type="submission" date="2014-06" db="EMBL/GenBank/DDBJ databases">
        <title>Evolutionary Origins and Diversification of the Mycorrhizal Mutualists.</title>
        <authorList>
            <consortium name="DOE Joint Genome Institute"/>
            <consortium name="Mycorrhizal Genomics Consortium"/>
            <person name="Kohler A."/>
            <person name="Kuo A."/>
            <person name="Nagy L.G."/>
            <person name="Floudas D."/>
            <person name="Copeland A."/>
            <person name="Barry K.W."/>
            <person name="Cichocki N."/>
            <person name="Veneault-Fourrey C."/>
            <person name="LaButti K."/>
            <person name="Lindquist E.A."/>
            <person name="Lipzen A."/>
            <person name="Lundell T."/>
            <person name="Morin E."/>
            <person name="Murat C."/>
            <person name="Riley R."/>
            <person name="Ohm R."/>
            <person name="Sun H."/>
            <person name="Tunlid A."/>
            <person name="Henrissat B."/>
            <person name="Grigoriev I.V."/>
            <person name="Hibbett D.S."/>
            <person name="Martin F."/>
        </authorList>
    </citation>
    <scope>NUCLEOTIDE SEQUENCE [LARGE SCALE GENOMIC DNA]</scope>
    <source>
        <strain evidence="6 7">SS14</strain>
    </source>
</reference>
<keyword evidence="3" id="KW-0862">Zinc</keyword>
<dbReference type="SUPFAM" id="SSF144232">
    <property type="entry name" value="HIT/MYND zinc finger-like"/>
    <property type="match status" value="1"/>
</dbReference>
<organism evidence="6 7">
    <name type="scientific">Sphaerobolus stellatus (strain SS14)</name>
    <dbReference type="NCBI Taxonomy" id="990650"/>
    <lineage>
        <taxon>Eukaryota</taxon>
        <taxon>Fungi</taxon>
        <taxon>Dikarya</taxon>
        <taxon>Basidiomycota</taxon>
        <taxon>Agaricomycotina</taxon>
        <taxon>Agaricomycetes</taxon>
        <taxon>Phallomycetidae</taxon>
        <taxon>Geastrales</taxon>
        <taxon>Sphaerobolaceae</taxon>
        <taxon>Sphaerobolus</taxon>
    </lineage>
</organism>
<evidence type="ECO:0000256" key="2">
    <source>
        <dbReference type="ARBA" id="ARBA00022771"/>
    </source>
</evidence>
<feature type="domain" description="MYND-type" evidence="5">
    <location>
        <begin position="31"/>
        <end position="67"/>
    </location>
</feature>
<dbReference type="InterPro" id="IPR002893">
    <property type="entry name" value="Znf_MYND"/>
</dbReference>
<dbReference type="OrthoDB" id="432970at2759"/>
<proteinExistence type="predicted"/>
<protein>
    <recommendedName>
        <fullName evidence="5">MYND-type domain-containing protein</fullName>
    </recommendedName>
</protein>
<evidence type="ECO:0000313" key="7">
    <source>
        <dbReference type="Proteomes" id="UP000054279"/>
    </source>
</evidence>
<evidence type="ECO:0000313" key="6">
    <source>
        <dbReference type="EMBL" id="KIJ28641.1"/>
    </source>
</evidence>
<evidence type="ECO:0000256" key="1">
    <source>
        <dbReference type="ARBA" id="ARBA00022723"/>
    </source>
</evidence>
<keyword evidence="2 4" id="KW-0863">Zinc-finger</keyword>